<keyword evidence="2" id="KW-1185">Reference proteome</keyword>
<proteinExistence type="predicted"/>
<gene>
    <name evidence="1" type="ORF">SAMN05216267_105019</name>
</gene>
<reference evidence="1 2" key="1">
    <citation type="submission" date="2016-10" db="EMBL/GenBank/DDBJ databases">
        <authorList>
            <person name="de Groot N.N."/>
        </authorList>
    </citation>
    <scope>NUCLEOTIDE SEQUENCE [LARGE SCALE GENOMIC DNA]</scope>
    <source>
        <strain evidence="1 2">CGMCC 4.2026</strain>
    </source>
</reference>
<dbReference type="EMBL" id="FODD01000050">
    <property type="protein sequence ID" value="SEO88006.1"/>
    <property type="molecule type" value="Genomic_DNA"/>
</dbReference>
<protein>
    <recommendedName>
        <fullName evidence="3">RiboL-PSP-HEPN domain-containing protein</fullName>
    </recommendedName>
</protein>
<dbReference type="AlphaFoldDB" id="A0A1H8TB80"/>
<organism evidence="1 2">
    <name type="scientific">Actinacidiphila rubida</name>
    <dbReference type="NCBI Taxonomy" id="310780"/>
    <lineage>
        <taxon>Bacteria</taxon>
        <taxon>Bacillati</taxon>
        <taxon>Actinomycetota</taxon>
        <taxon>Actinomycetes</taxon>
        <taxon>Kitasatosporales</taxon>
        <taxon>Streptomycetaceae</taxon>
        <taxon>Actinacidiphila</taxon>
    </lineage>
</organism>
<evidence type="ECO:0008006" key="3">
    <source>
        <dbReference type="Google" id="ProtNLM"/>
    </source>
</evidence>
<sequence>MTSRARDNFFKDCEHIDRLLEIRNKVTADEYGGLRQDADTLHNSASVLLTAFWGAFCQELAADALDRLIEHARGADELPAYIQRLADWEPPSQADGWVRGHPTDRDWCALLSARAVHIRRYSGAGLLARATTQVNELFKTAIGNDQISRSWYWPGMESAQAAARLDLLVKLRGRDHRNTAAGPIVSRRIDSDYRHVRKLVRRTEIAVEQTLANMTWGGEVH</sequence>
<accession>A0A1H8TB80</accession>
<evidence type="ECO:0000313" key="2">
    <source>
        <dbReference type="Proteomes" id="UP000181951"/>
    </source>
</evidence>
<dbReference type="OrthoDB" id="6990533at2"/>
<evidence type="ECO:0000313" key="1">
    <source>
        <dbReference type="EMBL" id="SEO88006.1"/>
    </source>
</evidence>
<dbReference type="RefSeq" id="WP_141726332.1">
    <property type="nucleotide sequence ID" value="NZ_FODD01000050.1"/>
</dbReference>
<name>A0A1H8TB80_9ACTN</name>
<dbReference type="Proteomes" id="UP000181951">
    <property type="component" value="Unassembled WGS sequence"/>
</dbReference>